<proteinExistence type="predicted"/>
<accession>A1TSY3</accession>
<organism evidence="3 4">
    <name type="scientific">Paracidovorax citrulli (strain AAC00-1)</name>
    <name type="common">Acidovorax citrulli</name>
    <dbReference type="NCBI Taxonomy" id="397945"/>
    <lineage>
        <taxon>Bacteria</taxon>
        <taxon>Pseudomonadati</taxon>
        <taxon>Pseudomonadota</taxon>
        <taxon>Betaproteobacteria</taxon>
        <taxon>Burkholderiales</taxon>
        <taxon>Comamonadaceae</taxon>
        <taxon>Paracidovorax</taxon>
    </lineage>
</organism>
<name>A1TSY3_PARC0</name>
<evidence type="ECO:0000313" key="4">
    <source>
        <dbReference type="Proteomes" id="UP000002596"/>
    </source>
</evidence>
<dbReference type="AlphaFoldDB" id="A1TSY3"/>
<evidence type="ECO:0000256" key="1">
    <source>
        <dbReference type="ARBA" id="ARBA00022500"/>
    </source>
</evidence>
<dbReference type="Gene3D" id="3.40.1550.10">
    <property type="entry name" value="CheC-like"/>
    <property type="match status" value="1"/>
</dbReference>
<gene>
    <name evidence="3" type="ordered locus">Aave_3516</name>
</gene>
<dbReference type="GO" id="GO:0006935">
    <property type="term" value="P:chemotaxis"/>
    <property type="evidence" value="ECO:0007669"/>
    <property type="project" value="UniProtKB-KW"/>
</dbReference>
<evidence type="ECO:0000256" key="2">
    <source>
        <dbReference type="SAM" id="MobiDB-lite"/>
    </source>
</evidence>
<dbReference type="eggNOG" id="COG1776">
    <property type="taxonomic scope" value="Bacteria"/>
</dbReference>
<dbReference type="HOGENOM" id="CLU_102954_0_0_4"/>
<feature type="region of interest" description="Disordered" evidence="2">
    <location>
        <begin position="217"/>
        <end position="254"/>
    </location>
</feature>
<dbReference type="InterPro" id="IPR024513">
    <property type="entry name" value="DUF3334"/>
</dbReference>
<dbReference type="InterPro" id="IPR028976">
    <property type="entry name" value="CheC-like_sf"/>
</dbReference>
<dbReference type="KEGG" id="aav:Aave_3516"/>
<protein>
    <recommendedName>
        <fullName evidence="5">DUF3334 family protein</fullName>
    </recommendedName>
</protein>
<sequence length="254" mass="27743">MRPGIRPAPSPPYAPATTSARISMSTPDKIAPTYGTEDLLISLCNSVTRVLSVATQTQLHYSGMVQRISKTCLRPDIGCFVLFDGGFSGLVIINLTKEAAMEIYQSYLLSMGMSQDDLASSYTSDEVANVMGELMNQVVGDFTGKVRRELQTHITQNQPKMLALNKQVMLSVDANLDQPEARRVTFYTAKNHIFYLELAIDRTEFIKLYDFEPQEAPDPDALLAQAGKGDQPASPPPAAGADSDTDDLLKSLGM</sequence>
<dbReference type="Proteomes" id="UP000002596">
    <property type="component" value="Chromosome"/>
</dbReference>
<keyword evidence="1" id="KW-0145">Chemotaxis</keyword>
<evidence type="ECO:0008006" key="5">
    <source>
        <dbReference type="Google" id="ProtNLM"/>
    </source>
</evidence>
<dbReference type="EMBL" id="CP000512">
    <property type="protein sequence ID" value="ABM34071.1"/>
    <property type="molecule type" value="Genomic_DNA"/>
</dbReference>
<dbReference type="STRING" id="397945.Aave_3516"/>
<dbReference type="SUPFAM" id="SSF103039">
    <property type="entry name" value="CheC-like"/>
    <property type="match status" value="1"/>
</dbReference>
<dbReference type="Pfam" id="PF11813">
    <property type="entry name" value="DUF3334"/>
    <property type="match status" value="1"/>
</dbReference>
<evidence type="ECO:0000313" key="3">
    <source>
        <dbReference type="EMBL" id="ABM34071.1"/>
    </source>
</evidence>
<reference evidence="3" key="1">
    <citation type="submission" date="2006-12" db="EMBL/GenBank/DDBJ databases">
        <title>Complete sequence of Acidovorax avenae subsp. citrulli AAC00-1.</title>
        <authorList>
            <consortium name="US DOE Joint Genome Institute"/>
            <person name="Copeland A."/>
            <person name="Lucas S."/>
            <person name="Lapidus A."/>
            <person name="Barry K."/>
            <person name="Detter J.C."/>
            <person name="Glavina del Rio T."/>
            <person name="Dalin E."/>
            <person name="Tice H."/>
            <person name="Pitluck S."/>
            <person name="Kiss H."/>
            <person name="Brettin T."/>
            <person name="Bruce D."/>
            <person name="Han C."/>
            <person name="Tapia R."/>
            <person name="Gilna P."/>
            <person name="Schmutz J."/>
            <person name="Larimer F."/>
            <person name="Land M."/>
            <person name="Hauser L."/>
            <person name="Kyrpides N."/>
            <person name="Kim E."/>
            <person name="Stahl D."/>
            <person name="Richardson P."/>
        </authorList>
    </citation>
    <scope>NUCLEOTIDE SEQUENCE</scope>
    <source>
        <strain evidence="3">AAC00-1</strain>
    </source>
</reference>